<organism evidence="7 8">
    <name type="scientific">Aduncisulcus paluster</name>
    <dbReference type="NCBI Taxonomy" id="2918883"/>
    <lineage>
        <taxon>Eukaryota</taxon>
        <taxon>Metamonada</taxon>
        <taxon>Carpediemonas-like organisms</taxon>
        <taxon>Aduncisulcus</taxon>
    </lineage>
</organism>
<keyword evidence="2 6" id="KW-0812">Transmembrane</keyword>
<accession>A0ABQ5K365</accession>
<feature type="transmembrane region" description="Helical" evidence="6">
    <location>
        <begin position="350"/>
        <end position="369"/>
    </location>
</feature>
<feature type="transmembrane region" description="Helical" evidence="6">
    <location>
        <begin position="294"/>
        <end position="315"/>
    </location>
</feature>
<protein>
    <submittedName>
        <fullName evidence="7">Transmembrane protein TauE-like protein</fullName>
    </submittedName>
</protein>
<feature type="compositionally biased region" description="Low complexity" evidence="5">
    <location>
        <begin position="158"/>
        <end position="190"/>
    </location>
</feature>
<feature type="transmembrane region" description="Helical" evidence="6">
    <location>
        <begin position="322"/>
        <end position="344"/>
    </location>
</feature>
<keyword evidence="8" id="KW-1185">Reference proteome</keyword>
<keyword evidence="3 6" id="KW-1133">Transmembrane helix</keyword>
<evidence type="ECO:0000256" key="5">
    <source>
        <dbReference type="SAM" id="MobiDB-lite"/>
    </source>
</evidence>
<evidence type="ECO:0000256" key="4">
    <source>
        <dbReference type="ARBA" id="ARBA00023136"/>
    </source>
</evidence>
<evidence type="ECO:0000256" key="2">
    <source>
        <dbReference type="ARBA" id="ARBA00022692"/>
    </source>
</evidence>
<dbReference type="PANTHER" id="PTHR43701:SF5">
    <property type="entry name" value="MEMBRANE TRANSPORTER PROTEIN-RELATED"/>
    <property type="match status" value="1"/>
</dbReference>
<dbReference type="InterPro" id="IPR051598">
    <property type="entry name" value="TSUP/Inactive_protease-like"/>
</dbReference>
<dbReference type="Proteomes" id="UP001057375">
    <property type="component" value="Unassembled WGS sequence"/>
</dbReference>
<keyword evidence="4 6" id="KW-0472">Membrane</keyword>
<dbReference type="InterPro" id="IPR002781">
    <property type="entry name" value="TM_pro_TauE-like"/>
</dbReference>
<feature type="transmembrane region" description="Helical" evidence="6">
    <location>
        <begin position="104"/>
        <end position="123"/>
    </location>
</feature>
<evidence type="ECO:0000313" key="8">
    <source>
        <dbReference type="Proteomes" id="UP001057375"/>
    </source>
</evidence>
<name>A0ABQ5K365_9EUKA</name>
<feature type="transmembrane region" description="Helical" evidence="6">
    <location>
        <begin position="78"/>
        <end position="98"/>
    </location>
</feature>
<gene>
    <name evidence="7" type="ORF">ADUPG1_013510</name>
</gene>
<comment type="subcellular location">
    <subcellularLocation>
        <location evidence="1">Membrane</location>
        <topology evidence="1">Multi-pass membrane protein</topology>
    </subcellularLocation>
</comment>
<comment type="caution">
    <text evidence="7">The sequence shown here is derived from an EMBL/GenBank/DDBJ whole genome shotgun (WGS) entry which is preliminary data.</text>
</comment>
<feature type="transmembrane region" description="Helical" evidence="6">
    <location>
        <begin position="260"/>
        <end position="282"/>
    </location>
</feature>
<feature type="transmembrane region" description="Helical" evidence="6">
    <location>
        <begin position="45"/>
        <end position="66"/>
    </location>
</feature>
<reference evidence="7" key="1">
    <citation type="submission" date="2022-03" db="EMBL/GenBank/DDBJ databases">
        <title>Draft genome sequence of Aduncisulcus paluster, a free-living microaerophilic Fornicata.</title>
        <authorList>
            <person name="Yuyama I."/>
            <person name="Kume K."/>
            <person name="Tamura T."/>
            <person name="Inagaki Y."/>
            <person name="Hashimoto T."/>
        </authorList>
    </citation>
    <scope>NUCLEOTIDE SEQUENCE</scope>
    <source>
        <strain evidence="7">NY0171</strain>
    </source>
</reference>
<dbReference type="EMBL" id="BQXS01012685">
    <property type="protein sequence ID" value="GKT26871.1"/>
    <property type="molecule type" value="Genomic_DNA"/>
</dbReference>
<evidence type="ECO:0000256" key="3">
    <source>
        <dbReference type="ARBA" id="ARBA00022989"/>
    </source>
</evidence>
<sequence length="375" mass="39207">MDFSTGDWIGASICGFIVGIISLLFGVGGGLFLVPTFSILLDFPINQATAISAGTMLFSATTGAIMQAIKGRLDVKMAVMFAACAVPGAIGGGYIATLVDNSPYVTLGFGVLMIILALLKVVTEIVKKCRAKKTSSSSDGIPPVGSDGIPPVGSDGQPVVASCSPASPMSPSSVSKKPSPNALPAPSSSLDNEMSFSSSESGCEIIHAEDHEHPDFAPTCCHPSPHRCLCNCKYIYHRHLTTGKGKTFDYRISVFPAYPFALLGGLLGGVLGLGGGVIYNPILNSIAHFPMELGVAVSKTTISIANPFVVLIRAIRGDMDGLWPMILCCGIFSTFGSISAAQFLHKLTESFVVIGFYIIVVGIGIKMCFGGVHEF</sequence>
<dbReference type="PANTHER" id="PTHR43701">
    <property type="entry name" value="MEMBRANE TRANSPORTER PROTEIN MJ0441-RELATED"/>
    <property type="match status" value="1"/>
</dbReference>
<evidence type="ECO:0000256" key="1">
    <source>
        <dbReference type="ARBA" id="ARBA00004141"/>
    </source>
</evidence>
<evidence type="ECO:0000256" key="6">
    <source>
        <dbReference type="SAM" id="Phobius"/>
    </source>
</evidence>
<proteinExistence type="predicted"/>
<evidence type="ECO:0000313" key="7">
    <source>
        <dbReference type="EMBL" id="GKT26871.1"/>
    </source>
</evidence>
<feature type="transmembrane region" description="Helical" evidence="6">
    <location>
        <begin position="12"/>
        <end position="33"/>
    </location>
</feature>
<feature type="region of interest" description="Disordered" evidence="5">
    <location>
        <begin position="156"/>
        <end position="196"/>
    </location>
</feature>
<dbReference type="Pfam" id="PF01925">
    <property type="entry name" value="TauE"/>
    <property type="match status" value="2"/>
</dbReference>